<evidence type="ECO:0000256" key="1">
    <source>
        <dbReference type="SAM" id="MobiDB-lite"/>
    </source>
</evidence>
<proteinExistence type="predicted"/>
<dbReference type="Gene3D" id="1.25.10.10">
    <property type="entry name" value="Leucine-rich Repeat Variant"/>
    <property type="match status" value="1"/>
</dbReference>
<dbReference type="Proteomes" id="UP000240957">
    <property type="component" value="Unassembled WGS sequence"/>
</dbReference>
<comment type="caution">
    <text evidence="2">The sequence shown here is derived from an EMBL/GenBank/DDBJ whole genome shotgun (WGS) entry which is preliminary data.</text>
</comment>
<sequence length="120" mass="13535">MPKKSPEQKAEEERRYIAASSASNTAELEPFLTDPNQAIRVVAAMNPDADAEILDRFANDKFWGVRIEVVSHPNVSEATLRRLFEPKVSKRGVVHHAAHKKLLERGVEFGEDGMPYEINH</sequence>
<evidence type="ECO:0000313" key="3">
    <source>
        <dbReference type="Proteomes" id="UP000240957"/>
    </source>
</evidence>
<feature type="region of interest" description="Disordered" evidence="1">
    <location>
        <begin position="1"/>
        <end position="22"/>
    </location>
</feature>
<gene>
    <name evidence="2" type="ORF">C9E89_010510</name>
</gene>
<dbReference type="SUPFAM" id="SSF48371">
    <property type="entry name" value="ARM repeat"/>
    <property type="match status" value="1"/>
</dbReference>
<dbReference type="EMBL" id="PYIX02000015">
    <property type="protein sequence ID" value="RFC83573.1"/>
    <property type="molecule type" value="Genomic_DNA"/>
</dbReference>
<feature type="compositionally biased region" description="Basic and acidic residues" evidence="1">
    <location>
        <begin position="1"/>
        <end position="16"/>
    </location>
</feature>
<name>A0A371YQ34_9GAMM</name>
<protein>
    <submittedName>
        <fullName evidence="2">Uncharacterized protein</fullName>
    </submittedName>
</protein>
<dbReference type="AlphaFoldDB" id="A0A371YQ34"/>
<organism evidence="2 3">
    <name type="scientific">Acinetobacter sichuanensis</name>
    <dbReference type="NCBI Taxonomy" id="2136183"/>
    <lineage>
        <taxon>Bacteria</taxon>
        <taxon>Pseudomonadati</taxon>
        <taxon>Pseudomonadota</taxon>
        <taxon>Gammaproteobacteria</taxon>
        <taxon>Moraxellales</taxon>
        <taxon>Moraxellaceae</taxon>
        <taxon>Acinetobacter</taxon>
    </lineage>
</organism>
<dbReference type="OrthoDB" id="8857165at2"/>
<dbReference type="InterPro" id="IPR016024">
    <property type="entry name" value="ARM-type_fold"/>
</dbReference>
<evidence type="ECO:0000313" key="2">
    <source>
        <dbReference type="EMBL" id="RFC83573.1"/>
    </source>
</evidence>
<dbReference type="InterPro" id="IPR011989">
    <property type="entry name" value="ARM-like"/>
</dbReference>
<accession>A0A371YQ34</accession>
<reference evidence="2 3" key="1">
    <citation type="submission" date="2018-08" db="EMBL/GenBank/DDBJ databases">
        <title>The draft genome of Acinetobacter sichuanensis strain WCHAc060041.</title>
        <authorList>
            <person name="Qin J."/>
            <person name="Feng Y."/>
            <person name="Zong Z."/>
        </authorList>
    </citation>
    <scope>NUCLEOTIDE SEQUENCE [LARGE SCALE GENOMIC DNA]</scope>
    <source>
        <strain evidence="2 3">WCHAc060041</strain>
    </source>
</reference>